<feature type="chain" id="PRO_5003034839" description="Extracellular repeat protein, HAF family" evidence="1">
    <location>
        <begin position="35"/>
        <end position="352"/>
    </location>
</feature>
<dbReference type="eggNOG" id="COG5563">
    <property type="taxonomic scope" value="Bacteria"/>
</dbReference>
<protein>
    <recommendedName>
        <fullName evidence="4">Extracellular repeat protein, HAF family</fullName>
    </recommendedName>
</protein>
<dbReference type="STRING" id="479435.Kfla_6602"/>
<keyword evidence="3" id="KW-1185">Reference proteome</keyword>
<evidence type="ECO:0000256" key="1">
    <source>
        <dbReference type="SAM" id="SignalP"/>
    </source>
</evidence>
<organism evidence="2 3">
    <name type="scientific">Kribbella flavida (strain DSM 17836 / JCM 10339 / NBRC 14399)</name>
    <dbReference type="NCBI Taxonomy" id="479435"/>
    <lineage>
        <taxon>Bacteria</taxon>
        <taxon>Bacillati</taxon>
        <taxon>Actinomycetota</taxon>
        <taxon>Actinomycetes</taxon>
        <taxon>Propionibacteriales</taxon>
        <taxon>Kribbellaceae</taxon>
        <taxon>Kribbella</taxon>
    </lineage>
</organism>
<keyword evidence="1" id="KW-0732">Signal</keyword>
<gene>
    <name evidence="2" type="ordered locus">Kfla_6602</name>
</gene>
<dbReference type="KEGG" id="kfl:Kfla_6602"/>
<reference evidence="2 3" key="2">
    <citation type="journal article" date="2010" name="Stand. Genomic Sci.">
        <title>Complete genome sequence of Kribbella flavida type strain (IFO 14399).</title>
        <authorList>
            <person name="Pukall R."/>
            <person name="Lapidus A."/>
            <person name="Glavina Del Rio T."/>
            <person name="Copeland A."/>
            <person name="Tice H."/>
            <person name="Cheng J.-F."/>
            <person name="Lucas S."/>
            <person name="Chen F."/>
            <person name="Nolan M."/>
            <person name="LaButti K."/>
            <person name="Pati A."/>
            <person name="Ivanova N."/>
            <person name="Mavrommatis K."/>
            <person name="Mikhailova N."/>
            <person name="Pitluck S."/>
            <person name="Bruce D."/>
            <person name="Goodwin L."/>
            <person name="Land M."/>
            <person name="Hauser L."/>
            <person name="Chang Y.-J."/>
            <person name="Jeffries C.D."/>
            <person name="Chen A."/>
            <person name="Palaniappan K."/>
            <person name="Chain P."/>
            <person name="Rohde M."/>
            <person name="Goeker M."/>
            <person name="Bristow J."/>
            <person name="Eisen J.A."/>
            <person name="Markowitz V."/>
            <person name="Hugenholtz P."/>
            <person name="Kyrpides N.C."/>
            <person name="Klenk H.-P."/>
            <person name="Brettin T."/>
        </authorList>
    </citation>
    <scope>NUCLEOTIDE SEQUENCE [LARGE SCALE GENOMIC DNA]</scope>
    <source>
        <strain evidence="3">DSM 17836 / JCM 10339 / NBRC 14399</strain>
    </source>
</reference>
<dbReference type="HOGENOM" id="CLU_724868_0_0_11"/>
<dbReference type="Proteomes" id="UP000007967">
    <property type="component" value="Chromosome"/>
</dbReference>
<evidence type="ECO:0000313" key="3">
    <source>
        <dbReference type="Proteomes" id="UP000007967"/>
    </source>
</evidence>
<feature type="signal peptide" evidence="1">
    <location>
        <begin position="1"/>
        <end position="34"/>
    </location>
</feature>
<sequence length="352" mass="35586">MVWSMRGVRCLPQLAGLVAGVAATVMLMPPPAAAAPSVRDKTGGCTWVVNELPLPAGWSSGHVRNSDRHHSFAGYGVDADGRTRPLVWHDGEVTVLDAPGGTDATAQDVNSHGDVIGVTQGEDTPSRGVLWRGGQVIDLPLLPGGYAVPTAINDAGLIVGYAVAGGASHAVAWTADSPHSIQDLGVMAGNAYLTDVTQHGAVVGWVEAVGEFRQQAIKGTVSEGLTTLPGPVSGSSSVARAAAGPYIVGTAVLTGGPEDLGQAVVWAPTGPRALPGNHPTAAGVNDHGTVVGFDAHLGPVIWVGDQQQPLPALAAGDPFSTAASVVTNNNTAAGNSADAQGRTRPVTWSCTA</sequence>
<dbReference type="OrthoDB" id="3985792at2"/>
<dbReference type="EMBL" id="CP001736">
    <property type="protein sequence ID" value="ADB35594.1"/>
    <property type="molecule type" value="Genomic_DNA"/>
</dbReference>
<dbReference type="RefSeq" id="WP_012924146.1">
    <property type="nucleotide sequence ID" value="NC_013729.1"/>
</dbReference>
<accession>D2PZM8</accession>
<reference evidence="3" key="1">
    <citation type="submission" date="2009-09" db="EMBL/GenBank/DDBJ databases">
        <title>The complete genome of Kribbella flavida DSM 17836.</title>
        <authorList>
            <consortium name="US DOE Joint Genome Institute (JGI-PGF)"/>
            <person name="Lucas S."/>
            <person name="Copeland A."/>
            <person name="Lapidus A."/>
            <person name="Glavina del Rio T."/>
            <person name="Dalin E."/>
            <person name="Tice H."/>
            <person name="Bruce D."/>
            <person name="Goodwin L."/>
            <person name="Pitluck S."/>
            <person name="Kyrpides N."/>
            <person name="Mavromatis K."/>
            <person name="Ivanova N."/>
            <person name="Saunders E."/>
            <person name="Brettin T."/>
            <person name="Detter J.C."/>
            <person name="Han C."/>
            <person name="Larimer F."/>
            <person name="Land M."/>
            <person name="Hauser L."/>
            <person name="Markowitz V."/>
            <person name="Cheng J.-F."/>
            <person name="Hugenholtz P."/>
            <person name="Woyke T."/>
            <person name="Wu D."/>
            <person name="Pukall R."/>
            <person name="Klenk H.-P."/>
            <person name="Eisen J.A."/>
        </authorList>
    </citation>
    <scope>NUCLEOTIDE SEQUENCE [LARGE SCALE GENOMIC DNA]</scope>
    <source>
        <strain evidence="3">DSM 17836 / JCM 10339 / NBRC 14399</strain>
    </source>
</reference>
<dbReference type="AlphaFoldDB" id="D2PZM8"/>
<name>D2PZM8_KRIFD</name>
<evidence type="ECO:0008006" key="4">
    <source>
        <dbReference type="Google" id="ProtNLM"/>
    </source>
</evidence>
<proteinExistence type="predicted"/>
<evidence type="ECO:0000313" key="2">
    <source>
        <dbReference type="EMBL" id="ADB35594.1"/>
    </source>
</evidence>